<evidence type="ECO:0000256" key="2">
    <source>
        <dbReference type="ARBA" id="ARBA00023125"/>
    </source>
</evidence>
<dbReference type="GO" id="GO:0003700">
    <property type="term" value="F:DNA-binding transcription factor activity"/>
    <property type="evidence" value="ECO:0007669"/>
    <property type="project" value="TreeGrafter"/>
</dbReference>
<dbReference type="GO" id="GO:0000976">
    <property type="term" value="F:transcription cis-regulatory region binding"/>
    <property type="evidence" value="ECO:0007669"/>
    <property type="project" value="TreeGrafter"/>
</dbReference>
<dbReference type="Pfam" id="PF13377">
    <property type="entry name" value="Peripla_BP_3"/>
    <property type="match status" value="1"/>
</dbReference>
<dbReference type="Gene3D" id="1.10.260.40">
    <property type="entry name" value="lambda repressor-like DNA-binding domains"/>
    <property type="match status" value="1"/>
</dbReference>
<keyword evidence="2" id="KW-0238">DNA-binding</keyword>
<proteinExistence type="predicted"/>
<comment type="caution">
    <text evidence="5">The sequence shown here is derived from an EMBL/GenBank/DDBJ whole genome shotgun (WGS) entry which is preliminary data.</text>
</comment>
<feature type="domain" description="HTH lacI-type" evidence="4">
    <location>
        <begin position="7"/>
        <end position="61"/>
    </location>
</feature>
<dbReference type="CDD" id="cd01574">
    <property type="entry name" value="PBP1_LacI"/>
    <property type="match status" value="1"/>
</dbReference>
<accession>A0A7K1J5H6</accession>
<dbReference type="CDD" id="cd01392">
    <property type="entry name" value="HTH_LacI"/>
    <property type="match status" value="1"/>
</dbReference>
<dbReference type="SUPFAM" id="SSF53822">
    <property type="entry name" value="Periplasmic binding protein-like I"/>
    <property type="match status" value="1"/>
</dbReference>
<evidence type="ECO:0000256" key="1">
    <source>
        <dbReference type="ARBA" id="ARBA00023015"/>
    </source>
</evidence>
<evidence type="ECO:0000256" key="3">
    <source>
        <dbReference type="ARBA" id="ARBA00023163"/>
    </source>
</evidence>
<dbReference type="SUPFAM" id="SSF47413">
    <property type="entry name" value="lambda repressor-like DNA-binding domains"/>
    <property type="match status" value="1"/>
</dbReference>
<dbReference type="Proteomes" id="UP000487882">
    <property type="component" value="Unassembled WGS sequence"/>
</dbReference>
<dbReference type="InterPro" id="IPR000843">
    <property type="entry name" value="HTH_LacI"/>
</dbReference>
<dbReference type="PROSITE" id="PS50932">
    <property type="entry name" value="HTH_LACI_2"/>
    <property type="match status" value="1"/>
</dbReference>
<dbReference type="SMART" id="SM00354">
    <property type="entry name" value="HTH_LACI"/>
    <property type="match status" value="1"/>
</dbReference>
<dbReference type="AlphaFoldDB" id="A0A7K1J5H6"/>
<dbReference type="PANTHER" id="PTHR30146:SF153">
    <property type="entry name" value="LACTOSE OPERON REPRESSOR"/>
    <property type="match status" value="1"/>
</dbReference>
<organism evidence="5 6">
    <name type="scientific">Bifidobacterium canis</name>
    <dbReference type="NCBI Taxonomy" id="2610880"/>
    <lineage>
        <taxon>Bacteria</taxon>
        <taxon>Bacillati</taxon>
        <taxon>Actinomycetota</taxon>
        <taxon>Actinomycetes</taxon>
        <taxon>Bifidobacteriales</taxon>
        <taxon>Bifidobacteriaceae</taxon>
        <taxon>Bifidobacterium</taxon>
    </lineage>
</organism>
<dbReference type="Pfam" id="PF00356">
    <property type="entry name" value="LacI"/>
    <property type="match status" value="1"/>
</dbReference>
<dbReference type="PANTHER" id="PTHR30146">
    <property type="entry name" value="LACI-RELATED TRANSCRIPTIONAL REPRESSOR"/>
    <property type="match status" value="1"/>
</dbReference>
<gene>
    <name evidence="5" type="ORF">GSD1FS_1261</name>
</gene>
<reference evidence="5 6" key="1">
    <citation type="submission" date="2019-09" db="EMBL/GenBank/DDBJ databases">
        <title>Bifidobacterium canis sp. nov., isolated from the digestive tract of German Shepherd dog puppy.</title>
        <authorList>
            <person name="Bunesova V."/>
        </authorList>
    </citation>
    <scope>NUCLEOTIDE SEQUENCE [LARGE SCALE GENOMIC DNA]</scope>
    <source>
        <strain evidence="5 6">GSD1FS</strain>
    </source>
</reference>
<dbReference type="EMBL" id="WNLP01000006">
    <property type="protein sequence ID" value="MUH59918.1"/>
    <property type="molecule type" value="Genomic_DNA"/>
</dbReference>
<evidence type="ECO:0000313" key="6">
    <source>
        <dbReference type="Proteomes" id="UP000487882"/>
    </source>
</evidence>
<evidence type="ECO:0000313" key="5">
    <source>
        <dbReference type="EMBL" id="MUH59918.1"/>
    </source>
</evidence>
<dbReference type="InterPro" id="IPR028082">
    <property type="entry name" value="Peripla_BP_I"/>
</dbReference>
<evidence type="ECO:0000259" key="4">
    <source>
        <dbReference type="PROSITE" id="PS50932"/>
    </source>
</evidence>
<dbReference type="InterPro" id="IPR010982">
    <property type="entry name" value="Lambda_DNA-bd_dom_sf"/>
</dbReference>
<sequence length="338" mass="36669">MKRASSVSMRDVAKLAGVSSQTVSRVANNNSDVRPETRIRVEQAMEELGYRPNYAARALKHGTFKDVGVVLFDMTAFGNAHILNGIVNAARDHGFATTIRAFESGSPATLQNAIDQMKTLPVDGVVFILEQKVADFNTFKPTADLPVVLISEEPANHCPTIDTDQYGTSVTLVDYLLSKGHKNVYHIAGPSYSVAAQSRKRGWEDILRQKGIAPPSLYIGDWDADSGYQAGLALAHEPDCTAVYAANDQMAYGCILGLRAAGKRVPEDVSVVGVDDSLRGVVPRLGLTTMHAKFNELGRESFEMVLRQCDGEKLPVGVKTVIPPILVERASVRDLNAE</sequence>
<protein>
    <submittedName>
        <fullName evidence="5">LacI family transcription regulator</fullName>
    </submittedName>
</protein>
<name>A0A7K1J5H6_9BIFI</name>
<keyword evidence="1" id="KW-0805">Transcription regulation</keyword>
<dbReference type="Gene3D" id="3.40.50.2300">
    <property type="match status" value="2"/>
</dbReference>
<keyword evidence="6" id="KW-1185">Reference proteome</keyword>
<keyword evidence="3" id="KW-0804">Transcription</keyword>
<dbReference type="InterPro" id="IPR046335">
    <property type="entry name" value="LacI/GalR-like_sensor"/>
</dbReference>